<feature type="compositionally biased region" description="Basic and acidic residues" evidence="1">
    <location>
        <begin position="131"/>
        <end position="144"/>
    </location>
</feature>
<feature type="compositionally biased region" description="Acidic residues" evidence="1">
    <location>
        <begin position="61"/>
        <end position="70"/>
    </location>
</feature>
<sequence length="144" mass="14765">MKKRKKKEKKPTMIPPYSTLETLGVQESILLCQNNCFTQVTFQHIRIQTVSGDDSGGGDGSDNDDSDDGGGGDSSDGGDGGGGDGSGGGDDDGSEGGGDGGGSDGGGDGGIKIDVERKQNQKEPVIICRKTAIDQGKEKKDKQK</sequence>
<feature type="compositionally biased region" description="Gly residues" evidence="1">
    <location>
        <begin position="95"/>
        <end position="110"/>
    </location>
</feature>
<evidence type="ECO:0000313" key="3">
    <source>
        <dbReference type="Proteomes" id="UP001162480"/>
    </source>
</evidence>
<organism evidence="2 3">
    <name type="scientific">Octopus vulgaris</name>
    <name type="common">Common octopus</name>
    <dbReference type="NCBI Taxonomy" id="6645"/>
    <lineage>
        <taxon>Eukaryota</taxon>
        <taxon>Metazoa</taxon>
        <taxon>Spiralia</taxon>
        <taxon>Lophotrochozoa</taxon>
        <taxon>Mollusca</taxon>
        <taxon>Cephalopoda</taxon>
        <taxon>Coleoidea</taxon>
        <taxon>Octopodiformes</taxon>
        <taxon>Octopoda</taxon>
        <taxon>Incirrata</taxon>
        <taxon>Octopodidae</taxon>
        <taxon>Octopus</taxon>
    </lineage>
</organism>
<evidence type="ECO:0000256" key="1">
    <source>
        <dbReference type="SAM" id="MobiDB-lite"/>
    </source>
</evidence>
<feature type="region of interest" description="Disordered" evidence="1">
    <location>
        <begin position="50"/>
        <end position="144"/>
    </location>
</feature>
<protein>
    <submittedName>
        <fullName evidence="2">Uncharacterized protein</fullName>
    </submittedName>
</protein>
<dbReference type="Proteomes" id="UP001162480">
    <property type="component" value="Chromosome 18"/>
</dbReference>
<keyword evidence="3" id="KW-1185">Reference proteome</keyword>
<evidence type="ECO:0000313" key="2">
    <source>
        <dbReference type="EMBL" id="CAI9736350.1"/>
    </source>
</evidence>
<dbReference type="EMBL" id="OX597831">
    <property type="protein sequence ID" value="CAI9736350.1"/>
    <property type="molecule type" value="Genomic_DNA"/>
</dbReference>
<gene>
    <name evidence="2" type="ORF">OCTVUL_1B030897</name>
</gene>
<accession>A0AA36BL62</accession>
<feature type="compositionally biased region" description="Gly residues" evidence="1">
    <location>
        <begin position="71"/>
        <end position="88"/>
    </location>
</feature>
<reference evidence="2" key="1">
    <citation type="submission" date="2023-08" db="EMBL/GenBank/DDBJ databases">
        <authorList>
            <person name="Alioto T."/>
            <person name="Alioto T."/>
            <person name="Gomez Garrido J."/>
        </authorList>
    </citation>
    <scope>NUCLEOTIDE SEQUENCE</scope>
</reference>
<dbReference type="AlphaFoldDB" id="A0AA36BL62"/>
<feature type="compositionally biased region" description="Basic and acidic residues" evidence="1">
    <location>
        <begin position="111"/>
        <end position="121"/>
    </location>
</feature>
<name>A0AA36BL62_OCTVU</name>
<proteinExistence type="predicted"/>